<evidence type="ECO:0000256" key="4">
    <source>
        <dbReference type="ARBA" id="ARBA00022898"/>
    </source>
</evidence>
<keyword evidence="2 5" id="KW-0028">Amino-acid biosynthesis</keyword>
<dbReference type="PROSITE" id="PS00600">
    <property type="entry name" value="AA_TRANSFER_CLASS_3"/>
    <property type="match status" value="1"/>
</dbReference>
<dbReference type="GO" id="GO:0006526">
    <property type="term" value="P:L-arginine biosynthetic process"/>
    <property type="evidence" value="ECO:0007669"/>
    <property type="project" value="UniProtKB-UniRule"/>
</dbReference>
<dbReference type="Gene3D" id="3.90.1150.10">
    <property type="entry name" value="Aspartate Aminotransferase, domain 1"/>
    <property type="match status" value="1"/>
</dbReference>
<dbReference type="InterPro" id="IPR015422">
    <property type="entry name" value="PyrdxlP-dep_Trfase_small"/>
</dbReference>
<proteinExistence type="inferred from homology"/>
<dbReference type="NCBIfam" id="TIGR00707">
    <property type="entry name" value="argD"/>
    <property type="match status" value="1"/>
</dbReference>
<comment type="subcellular location">
    <subcellularLocation>
        <location evidence="5">Cytoplasm</location>
    </subcellularLocation>
</comment>
<keyword evidence="5" id="KW-0963">Cytoplasm</keyword>
<dbReference type="EC" id="2.6.1.11" evidence="5"/>
<name>A0A370DA06_9GAMM</name>
<keyword evidence="5" id="KW-0055">Arginine biosynthesis</keyword>
<keyword evidence="7" id="KW-1185">Reference proteome</keyword>
<sequence>MKTYAPLDVCFDRGEGVYLYDDKGTEYLDALAGIAVCGLGHAHPTVTSAIQSQAEKLLHTSNLYCIQNQQQLADNLCHVSGMERIFFSNSGAEANEAAIKLARLYGNQQDIENPSIIVTDGSFHGRTLATLSATGNRKVHAGFEPLVSGFIRAPYNDVEAIKSIAQNSSNTVAVLVEPIQGEGGITLPDENYLTELRAICDENNWLLMLDEIQTGMGRTGAWFAFQHNNIKPDVMTLAKGLGNGVPIGACLAHGKAAELFQPGNHGSTFGGNPLACAAANAVIETITKDDLCKRADELGRRMLNGFEEQLKGLTSVNSIRGKGLMIGIELDRDCPELVAQALAKHCLINVTAGSVVRLLPPLILSDEQADTIVNLVSSLIKDFLN</sequence>
<dbReference type="PANTHER" id="PTHR11986">
    <property type="entry name" value="AMINOTRANSFERASE CLASS III"/>
    <property type="match status" value="1"/>
</dbReference>
<feature type="binding site" evidence="5">
    <location>
        <position position="126"/>
    </location>
    <ligand>
        <name>N(2)-acetyl-L-ornithine</name>
        <dbReference type="ChEBI" id="CHEBI:57805"/>
    </ligand>
</feature>
<dbReference type="FunFam" id="3.40.640.10:FF:000004">
    <property type="entry name" value="Acetylornithine aminotransferase"/>
    <property type="match status" value="1"/>
</dbReference>
<keyword evidence="3 5" id="KW-0808">Transferase</keyword>
<dbReference type="InterPro" id="IPR050103">
    <property type="entry name" value="Class-III_PLP-dep_AT"/>
</dbReference>
<dbReference type="HAMAP" id="MF_01107">
    <property type="entry name" value="ArgD_aminotrans_3"/>
    <property type="match status" value="1"/>
</dbReference>
<dbReference type="InterPro" id="IPR049704">
    <property type="entry name" value="Aminotrans_3_PPA_site"/>
</dbReference>
<dbReference type="AlphaFoldDB" id="A0A370DA06"/>
<dbReference type="GO" id="GO:0030170">
    <property type="term" value="F:pyridoxal phosphate binding"/>
    <property type="evidence" value="ECO:0007669"/>
    <property type="project" value="InterPro"/>
</dbReference>
<comment type="caution">
    <text evidence="6">The sequence shown here is derived from an EMBL/GenBank/DDBJ whole genome shotgun (WGS) entry which is preliminary data.</text>
</comment>
<dbReference type="InterPro" id="IPR015421">
    <property type="entry name" value="PyrdxlP-dep_Trfase_major"/>
</dbReference>
<gene>
    <name evidence="5" type="primary">argD</name>
    <name evidence="6" type="ORF">DIZ80_16490</name>
</gene>
<dbReference type="EMBL" id="QFXC01000013">
    <property type="protein sequence ID" value="RDH81732.1"/>
    <property type="molecule type" value="Genomic_DNA"/>
</dbReference>
<dbReference type="Gene3D" id="3.40.640.10">
    <property type="entry name" value="Type I PLP-dependent aspartate aminotransferase-like (Major domain)"/>
    <property type="match status" value="1"/>
</dbReference>
<dbReference type="InterPro" id="IPR004636">
    <property type="entry name" value="AcOrn/SuccOrn_fam"/>
</dbReference>
<evidence type="ECO:0000313" key="7">
    <source>
        <dbReference type="Proteomes" id="UP000254266"/>
    </source>
</evidence>
<reference evidence="6 7" key="1">
    <citation type="journal article" date="2018" name="ISME J.">
        <title>Endosymbiont genomes yield clues of tubeworm success.</title>
        <authorList>
            <person name="Li Y."/>
            <person name="Liles M.R."/>
            <person name="Halanych K.M."/>
        </authorList>
    </citation>
    <scope>NUCLEOTIDE SEQUENCE [LARGE SCALE GENOMIC DNA]</scope>
    <source>
        <strain evidence="6">A1464</strain>
    </source>
</reference>
<comment type="subunit">
    <text evidence="5">Homodimer.</text>
</comment>
<dbReference type="GO" id="GO:0003992">
    <property type="term" value="F:N2-acetyl-L-ornithine:2-oxoglutarate 5-aminotransferase activity"/>
    <property type="evidence" value="ECO:0007669"/>
    <property type="project" value="UniProtKB-UniRule"/>
</dbReference>
<evidence type="ECO:0000313" key="6">
    <source>
        <dbReference type="EMBL" id="RDH81732.1"/>
    </source>
</evidence>
<comment type="similarity">
    <text evidence="5">Belongs to the class-III pyridoxal-phosphate-dependent aminotransferase family. ArgD subfamily.</text>
</comment>
<comment type="cofactor">
    <cofactor evidence="5">
        <name>pyridoxal 5'-phosphate</name>
        <dbReference type="ChEBI" id="CHEBI:597326"/>
    </cofactor>
    <text evidence="5">Binds 1 pyridoxal phosphate per subunit.</text>
</comment>
<dbReference type="UniPathway" id="UPA00068">
    <property type="reaction ID" value="UER00109"/>
</dbReference>
<keyword evidence="4 5" id="KW-0663">Pyridoxal phosphate</keyword>
<evidence type="ECO:0000256" key="2">
    <source>
        <dbReference type="ARBA" id="ARBA00022605"/>
    </source>
</evidence>
<keyword evidence="1 5" id="KW-0032">Aminotransferase</keyword>
<feature type="modified residue" description="N6-(pyridoxal phosphate)lysine" evidence="5">
    <location>
        <position position="239"/>
    </location>
</feature>
<dbReference type="CDD" id="cd00610">
    <property type="entry name" value="OAT_like"/>
    <property type="match status" value="1"/>
</dbReference>
<accession>A0A370DA06</accession>
<dbReference type="PIRSF" id="PIRSF000521">
    <property type="entry name" value="Transaminase_4ab_Lys_Orn"/>
    <property type="match status" value="1"/>
</dbReference>
<comment type="pathway">
    <text evidence="5">Amino-acid biosynthesis; L-arginine biosynthesis; N(2)-acetyl-L-ornithine from L-glutamate: step 4/4.</text>
</comment>
<organism evidence="6 7">
    <name type="scientific">endosymbiont of Galathealinum brachiosum</name>
    <dbReference type="NCBI Taxonomy" id="2200906"/>
    <lineage>
        <taxon>Bacteria</taxon>
        <taxon>Pseudomonadati</taxon>
        <taxon>Pseudomonadota</taxon>
        <taxon>Gammaproteobacteria</taxon>
        <taxon>sulfur-oxidizing symbionts</taxon>
    </lineage>
</organism>
<protein>
    <recommendedName>
        <fullName evidence="5">Acetylornithine aminotransferase</fullName>
        <shortName evidence="5">ACOAT</shortName>
        <ecNumber evidence="5">2.6.1.11</ecNumber>
    </recommendedName>
</protein>
<evidence type="ECO:0000256" key="1">
    <source>
        <dbReference type="ARBA" id="ARBA00022576"/>
    </source>
</evidence>
<dbReference type="GO" id="GO:0005737">
    <property type="term" value="C:cytoplasm"/>
    <property type="evidence" value="ECO:0007669"/>
    <property type="project" value="UniProtKB-SubCell"/>
</dbReference>
<feature type="binding site" evidence="5">
    <location>
        <begin position="210"/>
        <end position="213"/>
    </location>
    <ligand>
        <name>pyridoxal 5'-phosphate</name>
        <dbReference type="ChEBI" id="CHEBI:597326"/>
    </ligand>
</feature>
<dbReference type="InterPro" id="IPR015424">
    <property type="entry name" value="PyrdxlP-dep_Trfase"/>
</dbReference>
<feature type="binding site" evidence="5">
    <location>
        <position position="268"/>
    </location>
    <ligand>
        <name>pyridoxal 5'-phosphate</name>
        <dbReference type="ChEBI" id="CHEBI:597326"/>
    </ligand>
</feature>
<dbReference type="PANTHER" id="PTHR11986:SF79">
    <property type="entry name" value="ACETYLORNITHINE AMINOTRANSFERASE, MITOCHONDRIAL"/>
    <property type="match status" value="1"/>
</dbReference>
<dbReference type="SUPFAM" id="SSF53383">
    <property type="entry name" value="PLP-dependent transferases"/>
    <property type="match status" value="1"/>
</dbReference>
<dbReference type="Proteomes" id="UP000254266">
    <property type="component" value="Unassembled WGS sequence"/>
</dbReference>
<feature type="binding site" evidence="5">
    <location>
        <position position="267"/>
    </location>
    <ligand>
        <name>N(2)-acetyl-L-ornithine</name>
        <dbReference type="ChEBI" id="CHEBI:57805"/>
    </ligand>
</feature>
<comment type="catalytic activity">
    <reaction evidence="5">
        <text>N(2)-acetyl-L-ornithine + 2-oxoglutarate = N-acetyl-L-glutamate 5-semialdehyde + L-glutamate</text>
        <dbReference type="Rhea" id="RHEA:18049"/>
        <dbReference type="ChEBI" id="CHEBI:16810"/>
        <dbReference type="ChEBI" id="CHEBI:29123"/>
        <dbReference type="ChEBI" id="CHEBI:29985"/>
        <dbReference type="ChEBI" id="CHEBI:57805"/>
        <dbReference type="EC" id="2.6.1.11"/>
    </reaction>
</comment>
<feature type="binding site" evidence="5">
    <location>
        <position position="123"/>
    </location>
    <ligand>
        <name>pyridoxal 5'-phosphate</name>
        <dbReference type="ChEBI" id="CHEBI:597326"/>
    </ligand>
</feature>
<dbReference type="NCBIfam" id="NF002325">
    <property type="entry name" value="PRK01278.1"/>
    <property type="match status" value="1"/>
</dbReference>
<evidence type="ECO:0000256" key="3">
    <source>
        <dbReference type="ARBA" id="ARBA00022679"/>
    </source>
</evidence>
<dbReference type="GO" id="GO:0042802">
    <property type="term" value="F:identical protein binding"/>
    <property type="evidence" value="ECO:0007669"/>
    <property type="project" value="TreeGrafter"/>
</dbReference>
<dbReference type="Pfam" id="PF00202">
    <property type="entry name" value="Aminotran_3"/>
    <property type="match status" value="1"/>
</dbReference>
<dbReference type="InterPro" id="IPR005814">
    <property type="entry name" value="Aminotrans_3"/>
</dbReference>
<comment type="miscellaneous">
    <text evidence="5">May also have succinyldiaminopimelate aminotransferase activity, thus carrying out the corresponding step in lysine biosynthesis.</text>
</comment>
<evidence type="ECO:0000256" key="5">
    <source>
        <dbReference type="HAMAP-Rule" id="MF_01107"/>
    </source>
</evidence>
<feature type="binding site" evidence="5">
    <location>
        <begin position="91"/>
        <end position="92"/>
    </location>
    <ligand>
        <name>pyridoxal 5'-phosphate</name>
        <dbReference type="ChEBI" id="CHEBI:597326"/>
    </ligand>
</feature>